<dbReference type="SUPFAM" id="SSF48371">
    <property type="entry name" value="ARM repeat"/>
    <property type="match status" value="1"/>
</dbReference>
<name>A0A2N9G044_FAGSY</name>
<evidence type="ECO:0000256" key="1">
    <source>
        <dbReference type="ARBA" id="ARBA00004906"/>
    </source>
</evidence>
<dbReference type="InterPro" id="IPR011333">
    <property type="entry name" value="SKP1/BTB/POZ_sf"/>
</dbReference>
<accession>A0A2N9G044</accession>
<dbReference type="Pfam" id="PF26522">
    <property type="entry name" value="ARM_6"/>
    <property type="match status" value="1"/>
</dbReference>
<dbReference type="PANTHER" id="PTHR35918">
    <property type="entry name" value="OS06G0674800 PROTEIN"/>
    <property type="match status" value="1"/>
</dbReference>
<reference evidence="3" key="1">
    <citation type="submission" date="2018-02" db="EMBL/GenBank/DDBJ databases">
        <authorList>
            <person name="Cohen D.B."/>
            <person name="Kent A.D."/>
        </authorList>
    </citation>
    <scope>NUCLEOTIDE SEQUENCE</scope>
</reference>
<dbReference type="InterPro" id="IPR044953">
    <property type="entry name" value="At1g04390-like"/>
</dbReference>
<evidence type="ECO:0000313" key="3">
    <source>
        <dbReference type="EMBL" id="SPC92932.1"/>
    </source>
</evidence>
<evidence type="ECO:0000259" key="2">
    <source>
        <dbReference type="PROSITE" id="PS50097"/>
    </source>
</evidence>
<feature type="domain" description="BTB" evidence="2">
    <location>
        <begin position="682"/>
        <end position="759"/>
    </location>
</feature>
<protein>
    <recommendedName>
        <fullName evidence="2">BTB domain-containing protein</fullName>
    </recommendedName>
</protein>
<dbReference type="PANTHER" id="PTHR35918:SF1">
    <property type="entry name" value="BTB DOMAIN-CONTAINING PROTEIN"/>
    <property type="match status" value="1"/>
</dbReference>
<gene>
    <name evidence="3" type="ORF">FSB_LOCUS20814</name>
</gene>
<dbReference type="InterPro" id="IPR059007">
    <property type="entry name" value="ARM_At1g04390"/>
</dbReference>
<dbReference type="InterPro" id="IPR016024">
    <property type="entry name" value="ARM-type_fold"/>
</dbReference>
<dbReference type="EMBL" id="OIVN01001346">
    <property type="protein sequence ID" value="SPC92932.1"/>
    <property type="molecule type" value="Genomic_DNA"/>
</dbReference>
<dbReference type="CDD" id="cd18186">
    <property type="entry name" value="BTB_POZ_ZBTB_KLHL-like"/>
    <property type="match status" value="1"/>
</dbReference>
<dbReference type="SUPFAM" id="SSF54695">
    <property type="entry name" value="POZ domain"/>
    <property type="match status" value="1"/>
</dbReference>
<organism evidence="3">
    <name type="scientific">Fagus sylvatica</name>
    <name type="common">Beechnut</name>
    <dbReference type="NCBI Taxonomy" id="28930"/>
    <lineage>
        <taxon>Eukaryota</taxon>
        <taxon>Viridiplantae</taxon>
        <taxon>Streptophyta</taxon>
        <taxon>Embryophyta</taxon>
        <taxon>Tracheophyta</taxon>
        <taxon>Spermatophyta</taxon>
        <taxon>Magnoliopsida</taxon>
        <taxon>eudicotyledons</taxon>
        <taxon>Gunneridae</taxon>
        <taxon>Pentapetalae</taxon>
        <taxon>rosids</taxon>
        <taxon>fabids</taxon>
        <taxon>Fagales</taxon>
        <taxon>Fagaceae</taxon>
        <taxon>Fagus</taxon>
    </lineage>
</organism>
<proteinExistence type="predicted"/>
<dbReference type="InterPro" id="IPR000210">
    <property type="entry name" value="BTB/POZ_dom"/>
</dbReference>
<sequence length="855" mass="96413">MRSSTSTSKHGGASENNRSISGHMYTLHQRLYHALNLGTRFYDDNTKKWMCTDIEVQRHVVRSITAFLDSISGDTLHHPLVKDSVADMVVALPYLLDLVHPLSSLLSLHQVEVSVSCATALNLILSNLSSKSEKAIWGILNKTETVAHIVSNIQDFSGGIIPSEYFQEMASLLSTILWRWPPSRYPVWSDVKLMKGLESIHTKPDLSVRVAVLKLYSALALCGRAAANLIENGEALLQMMVQCMGSSHPHSVQVEGFRLAQCLVRNEEICLKILSLCCGPLVNAIICGISQRSSLSGKAADDQVSLLVEACRLALITRWAGEHHICFWKQGIDRVLLGLLSEDFHNNSYQHFVSLEQQISIAQEVVSANYLLVLRGYIWDILGWLAAHCAEDFNPNTHGNELHLNHLITCTCLEFVESIRKWCQVCQNDVSDTFKSESASRAVLMMIYSPCKYIASRARFILSEILKPNGKEYLKHILRLPQYRRHLFKSEGIKTLLVLVKFCLDNDVHIKRLSFAPHLHNKFHDRSCCWVCTEEWEGRDIPLLYSLWGLAELMHNSGSVRNILDIFAGEMTYLETELVSKLQDICIHTSSPGLRWYAAYVLSYFGVYGFPSKLGKRIGKALDEKEYADVQLILTNGQSLSVHGVVFVPLLQLLSRKRPKWGTPFPSSDLSLALGPAGLQFSDIILEAKETELMCWTCSFCSLSVPHIHVHKVILSSSCDYMRALFQSGMKESCQGRPLDVLWDYMETKEKLYELKPYVELCWLAEFWFLEDLKEPCSNVIVSCLDSARLLSINVIQIAANLSLWKMAEVAANYMAPLYRQLRDSGELEVLDDMLVDMVRAASVRLSQEGGSNSW</sequence>
<comment type="pathway">
    <text evidence="1">Protein modification; protein ubiquitination.</text>
</comment>
<dbReference type="Gene3D" id="3.30.710.10">
    <property type="entry name" value="Potassium Channel Kv1.1, Chain A"/>
    <property type="match status" value="1"/>
</dbReference>
<dbReference type="AlphaFoldDB" id="A0A2N9G044"/>
<dbReference type="PROSITE" id="PS50097">
    <property type="entry name" value="BTB"/>
    <property type="match status" value="1"/>
</dbReference>